<sequence length="151" mass="16428">MVTLRRARPEEAGVLSEVAQAAKAHWGYDEAFLEAVREELTFSPDDVSARHVVVAELDGAVIGFYSLDGEPPFGELGNLWLRPDRIGTGLGRVLWEHLISAAAAAGYEHLDIDAEPFAEGFYLKMGAERIGEVPSGSIPGRVLPQLRVRTS</sequence>
<dbReference type="Pfam" id="PF00583">
    <property type="entry name" value="Acetyltransf_1"/>
    <property type="match status" value="1"/>
</dbReference>
<name>A0ABQ2UIS3_9PSEU</name>
<gene>
    <name evidence="4" type="ORF">GCM10010178_32770</name>
</gene>
<keyword evidence="2" id="KW-0012">Acyltransferase</keyword>
<dbReference type="Proteomes" id="UP000649573">
    <property type="component" value="Unassembled WGS sequence"/>
</dbReference>
<dbReference type="PANTHER" id="PTHR43877:SF1">
    <property type="entry name" value="ACETYLTRANSFERASE"/>
    <property type="match status" value="1"/>
</dbReference>
<feature type="domain" description="N-acetyltransferase" evidence="3">
    <location>
        <begin position="2"/>
        <end position="149"/>
    </location>
</feature>
<dbReference type="PANTHER" id="PTHR43877">
    <property type="entry name" value="AMINOALKYLPHOSPHONATE N-ACETYLTRANSFERASE-RELATED-RELATED"/>
    <property type="match status" value="1"/>
</dbReference>
<evidence type="ECO:0000259" key="3">
    <source>
        <dbReference type="PROSITE" id="PS51186"/>
    </source>
</evidence>
<evidence type="ECO:0000313" key="4">
    <source>
        <dbReference type="EMBL" id="GGU37862.1"/>
    </source>
</evidence>
<dbReference type="InterPro" id="IPR000182">
    <property type="entry name" value="GNAT_dom"/>
</dbReference>
<keyword evidence="5" id="KW-1185">Reference proteome</keyword>
<dbReference type="Gene3D" id="3.40.630.30">
    <property type="match status" value="1"/>
</dbReference>
<evidence type="ECO:0000256" key="1">
    <source>
        <dbReference type="ARBA" id="ARBA00022679"/>
    </source>
</evidence>
<evidence type="ECO:0000256" key="2">
    <source>
        <dbReference type="ARBA" id="ARBA00023315"/>
    </source>
</evidence>
<dbReference type="PROSITE" id="PS51186">
    <property type="entry name" value="GNAT"/>
    <property type="match status" value="1"/>
</dbReference>
<protein>
    <submittedName>
        <fullName evidence="4">N-acetyltransferase</fullName>
    </submittedName>
</protein>
<accession>A0ABQ2UIS3</accession>
<reference evidence="5" key="1">
    <citation type="journal article" date="2019" name="Int. J. Syst. Evol. Microbiol.">
        <title>The Global Catalogue of Microorganisms (GCM) 10K type strain sequencing project: providing services to taxonomists for standard genome sequencing and annotation.</title>
        <authorList>
            <consortium name="The Broad Institute Genomics Platform"/>
            <consortium name="The Broad Institute Genome Sequencing Center for Infectious Disease"/>
            <person name="Wu L."/>
            <person name="Ma J."/>
        </authorList>
    </citation>
    <scope>NUCLEOTIDE SEQUENCE [LARGE SCALE GENOMIC DNA]</scope>
    <source>
        <strain evidence="5">JCM 3296</strain>
    </source>
</reference>
<organism evidence="4 5">
    <name type="scientific">Lentzea flava</name>
    <dbReference type="NCBI Taxonomy" id="103732"/>
    <lineage>
        <taxon>Bacteria</taxon>
        <taxon>Bacillati</taxon>
        <taxon>Actinomycetota</taxon>
        <taxon>Actinomycetes</taxon>
        <taxon>Pseudonocardiales</taxon>
        <taxon>Pseudonocardiaceae</taxon>
        <taxon>Lentzea</taxon>
    </lineage>
</organism>
<keyword evidence="1" id="KW-0808">Transferase</keyword>
<dbReference type="CDD" id="cd04301">
    <property type="entry name" value="NAT_SF"/>
    <property type="match status" value="1"/>
</dbReference>
<dbReference type="SUPFAM" id="SSF55729">
    <property type="entry name" value="Acyl-CoA N-acyltransferases (Nat)"/>
    <property type="match status" value="1"/>
</dbReference>
<dbReference type="InterPro" id="IPR050832">
    <property type="entry name" value="Bact_Acetyltransf"/>
</dbReference>
<dbReference type="InterPro" id="IPR016181">
    <property type="entry name" value="Acyl_CoA_acyltransferase"/>
</dbReference>
<dbReference type="RefSeq" id="WP_189254512.1">
    <property type="nucleotide sequence ID" value="NZ_BMRE01000011.1"/>
</dbReference>
<dbReference type="EMBL" id="BMRE01000011">
    <property type="protein sequence ID" value="GGU37862.1"/>
    <property type="molecule type" value="Genomic_DNA"/>
</dbReference>
<evidence type="ECO:0000313" key="5">
    <source>
        <dbReference type="Proteomes" id="UP000649573"/>
    </source>
</evidence>
<proteinExistence type="predicted"/>
<comment type="caution">
    <text evidence="4">The sequence shown here is derived from an EMBL/GenBank/DDBJ whole genome shotgun (WGS) entry which is preliminary data.</text>
</comment>